<evidence type="ECO:0000313" key="3">
    <source>
        <dbReference type="EMBL" id="GAA3952271.1"/>
    </source>
</evidence>
<dbReference type="InterPro" id="IPR050222">
    <property type="entry name" value="MATE_MdtK"/>
</dbReference>
<keyword evidence="2" id="KW-0812">Transmembrane</keyword>
<feature type="transmembrane region" description="Helical" evidence="2">
    <location>
        <begin position="204"/>
        <end position="225"/>
    </location>
</feature>
<evidence type="ECO:0000313" key="4">
    <source>
        <dbReference type="Proteomes" id="UP001501337"/>
    </source>
</evidence>
<feature type="transmembrane region" description="Helical" evidence="2">
    <location>
        <begin position="101"/>
        <end position="126"/>
    </location>
</feature>
<feature type="transmembrane region" description="Helical" evidence="2">
    <location>
        <begin position="389"/>
        <end position="411"/>
    </location>
</feature>
<accession>A0ABP7NS38</accession>
<feature type="transmembrane region" description="Helical" evidence="2">
    <location>
        <begin position="333"/>
        <end position="356"/>
    </location>
</feature>
<dbReference type="PANTHER" id="PTHR43298">
    <property type="entry name" value="MULTIDRUG RESISTANCE PROTEIN NORM-RELATED"/>
    <property type="match status" value="1"/>
</dbReference>
<keyword evidence="4" id="KW-1185">Reference proteome</keyword>
<feature type="transmembrane region" description="Helical" evidence="2">
    <location>
        <begin position="423"/>
        <end position="441"/>
    </location>
</feature>
<evidence type="ECO:0000256" key="1">
    <source>
        <dbReference type="ARBA" id="ARBA00022448"/>
    </source>
</evidence>
<feature type="transmembrane region" description="Helical" evidence="2">
    <location>
        <begin position="179"/>
        <end position="198"/>
    </location>
</feature>
<proteinExistence type="predicted"/>
<name>A0ABP7NS38_9GAMM</name>
<dbReference type="Proteomes" id="UP001501337">
    <property type="component" value="Unassembled WGS sequence"/>
</dbReference>
<organism evidence="3 4">
    <name type="scientific">Allohahella marinimesophila</name>
    <dbReference type="NCBI Taxonomy" id="1054972"/>
    <lineage>
        <taxon>Bacteria</taxon>
        <taxon>Pseudomonadati</taxon>
        <taxon>Pseudomonadota</taxon>
        <taxon>Gammaproteobacteria</taxon>
        <taxon>Oceanospirillales</taxon>
        <taxon>Hahellaceae</taxon>
        <taxon>Allohahella</taxon>
    </lineage>
</organism>
<dbReference type="InterPro" id="IPR002528">
    <property type="entry name" value="MATE_fam"/>
</dbReference>
<comment type="caution">
    <text evidence="3">The sequence shown here is derived from an EMBL/GenBank/DDBJ whole genome shotgun (WGS) entry which is preliminary data.</text>
</comment>
<dbReference type="Pfam" id="PF01554">
    <property type="entry name" value="MatE"/>
    <property type="match status" value="2"/>
</dbReference>
<protein>
    <submittedName>
        <fullName evidence="3">MATE family efflux transporter</fullName>
    </submittedName>
</protein>
<feature type="transmembrane region" description="Helical" evidence="2">
    <location>
        <begin position="447"/>
        <end position="468"/>
    </location>
</feature>
<feature type="transmembrane region" description="Helical" evidence="2">
    <location>
        <begin position="246"/>
        <end position="265"/>
    </location>
</feature>
<feature type="transmembrane region" description="Helical" evidence="2">
    <location>
        <begin position="146"/>
        <end position="167"/>
    </location>
</feature>
<reference evidence="4" key="1">
    <citation type="journal article" date="2019" name="Int. J. Syst. Evol. Microbiol.">
        <title>The Global Catalogue of Microorganisms (GCM) 10K type strain sequencing project: providing services to taxonomists for standard genome sequencing and annotation.</title>
        <authorList>
            <consortium name="The Broad Institute Genomics Platform"/>
            <consortium name="The Broad Institute Genome Sequencing Center for Infectious Disease"/>
            <person name="Wu L."/>
            <person name="Ma J."/>
        </authorList>
    </citation>
    <scope>NUCLEOTIDE SEQUENCE [LARGE SCALE GENOMIC DNA]</scope>
    <source>
        <strain evidence="4">JCM 17555</strain>
    </source>
</reference>
<dbReference type="PANTHER" id="PTHR43298:SF2">
    <property type="entry name" value="FMN_FAD EXPORTER YEEO-RELATED"/>
    <property type="match status" value="1"/>
</dbReference>
<dbReference type="RefSeq" id="WP_344803710.1">
    <property type="nucleotide sequence ID" value="NZ_BAABBO010000001.1"/>
</dbReference>
<keyword evidence="2" id="KW-0472">Membrane</keyword>
<dbReference type="EMBL" id="BAABBO010000001">
    <property type="protein sequence ID" value="GAA3952271.1"/>
    <property type="molecule type" value="Genomic_DNA"/>
</dbReference>
<gene>
    <name evidence="3" type="ORF">GCM10022278_09130</name>
</gene>
<feature type="transmembrane region" description="Helical" evidence="2">
    <location>
        <begin position="21"/>
        <end position="42"/>
    </location>
</feature>
<evidence type="ECO:0000256" key="2">
    <source>
        <dbReference type="SAM" id="Phobius"/>
    </source>
</evidence>
<sequence>MILRLLVIRRVNRLKIQVFKEVFRLSWPLSAAQIAQSLMMFTDTVMFGLLGLAELGGGGLGASIYLFIITVMTGLFSALGNEVAILSGSVKIPQQQRVERIAIVVKAGIWLALVTAGVLAVALQFLPALLPLLDQSPANIPHAATYLQMSALISFPAFVFLIFRGLAAGLGRTRSLMRISLFCCVLNTPVSYLLMGGVGSWDGFGVAGVAMGTAVVQLLMLVLLLRELWRDEQVKPVLEALRGAAFDIRQLVPFWTLGVPIALAWAMEIGLFTMATILAGTLGLVALAAHQIAFQTASLSFNIYIGIAQGTAIRVGQCFGSGQIALAFRYMRAGLALGALFCAIAAAVFVLVPHWLVGLFTLGVDSTASAAASATDSADQAAQLRALSIQLLFVAAIFQAVDCVQVILMTVTRAFRMGTSPTVVAAVSYWLIGFPAAWVGLQWLGLIGIWLGLGLGLAAAALGLGYLLRRFARLSGQQQLEYRA</sequence>
<keyword evidence="2" id="KW-1133">Transmembrane helix</keyword>
<feature type="transmembrane region" description="Helical" evidence="2">
    <location>
        <begin position="62"/>
        <end position="80"/>
    </location>
</feature>
<keyword evidence="1" id="KW-0813">Transport</keyword>